<protein>
    <submittedName>
        <fullName evidence="2">(salmon louse) hypothetical protein</fullName>
    </submittedName>
</protein>
<keyword evidence="3" id="KW-1185">Reference proteome</keyword>
<sequence>MEPGNNGVAFPPHLLLAPGQVPLGVVPTAPVNARDGSAIPEELLVGEIAGSLKCEYCPYRVSKKDRMRRHVNTVHYKRAPLSVSSLRLHFWAQRQNQKTLGNGQNQRACAKCTFQVAPLPKATKRRVPPLPPLTNSLPQHPPTSTHHHQHPLQTSQSHSTPPSSHFTRHPPSICTSYPTDAESPHSTNISHY</sequence>
<evidence type="ECO:0000313" key="3">
    <source>
        <dbReference type="Proteomes" id="UP000675881"/>
    </source>
</evidence>
<dbReference type="EMBL" id="HG994583">
    <property type="protein sequence ID" value="CAF2923727.1"/>
    <property type="molecule type" value="Genomic_DNA"/>
</dbReference>
<feature type="compositionally biased region" description="Polar residues" evidence="1">
    <location>
        <begin position="173"/>
        <end position="192"/>
    </location>
</feature>
<accession>A0A7R8CTE8</accession>
<dbReference type="AlphaFoldDB" id="A0A7R8CTE8"/>
<reference evidence="2" key="1">
    <citation type="submission" date="2021-02" db="EMBL/GenBank/DDBJ databases">
        <authorList>
            <person name="Bekaert M."/>
        </authorList>
    </citation>
    <scope>NUCLEOTIDE SEQUENCE</scope>
    <source>
        <strain evidence="2">IoA-00</strain>
    </source>
</reference>
<dbReference type="PROSITE" id="PS00028">
    <property type="entry name" value="ZINC_FINGER_C2H2_1"/>
    <property type="match status" value="1"/>
</dbReference>
<gene>
    <name evidence="2" type="ORF">LSAA_8403</name>
</gene>
<evidence type="ECO:0000256" key="1">
    <source>
        <dbReference type="SAM" id="MobiDB-lite"/>
    </source>
</evidence>
<dbReference type="PROSITE" id="PS50157">
    <property type="entry name" value="ZINC_FINGER_C2H2_2"/>
    <property type="match status" value="1"/>
</dbReference>
<feature type="region of interest" description="Disordered" evidence="1">
    <location>
        <begin position="120"/>
        <end position="192"/>
    </location>
</feature>
<dbReference type="Proteomes" id="UP000675881">
    <property type="component" value="Chromosome 4"/>
</dbReference>
<dbReference type="OrthoDB" id="7715128at2759"/>
<proteinExistence type="predicted"/>
<organism evidence="2 3">
    <name type="scientific">Lepeophtheirus salmonis</name>
    <name type="common">Salmon louse</name>
    <name type="synonym">Caligus salmonis</name>
    <dbReference type="NCBI Taxonomy" id="72036"/>
    <lineage>
        <taxon>Eukaryota</taxon>
        <taxon>Metazoa</taxon>
        <taxon>Ecdysozoa</taxon>
        <taxon>Arthropoda</taxon>
        <taxon>Crustacea</taxon>
        <taxon>Multicrustacea</taxon>
        <taxon>Hexanauplia</taxon>
        <taxon>Copepoda</taxon>
        <taxon>Siphonostomatoida</taxon>
        <taxon>Caligidae</taxon>
        <taxon>Lepeophtheirus</taxon>
    </lineage>
</organism>
<name>A0A7R8CTE8_LEPSM</name>
<dbReference type="InterPro" id="IPR013087">
    <property type="entry name" value="Znf_C2H2_type"/>
</dbReference>
<evidence type="ECO:0000313" key="2">
    <source>
        <dbReference type="EMBL" id="CAF2923727.1"/>
    </source>
</evidence>
<feature type="compositionally biased region" description="Low complexity" evidence="1">
    <location>
        <begin position="151"/>
        <end position="172"/>
    </location>
</feature>